<dbReference type="EMBL" id="PCVG01000080">
    <property type="protein sequence ID" value="PIQ68102.1"/>
    <property type="molecule type" value="Genomic_DNA"/>
</dbReference>
<evidence type="ECO:0000313" key="1">
    <source>
        <dbReference type="EMBL" id="PIQ68102.1"/>
    </source>
</evidence>
<protein>
    <submittedName>
        <fullName evidence="1">Uncharacterized protein</fullName>
    </submittedName>
</protein>
<gene>
    <name evidence="1" type="ORF">COV91_05910</name>
</gene>
<dbReference type="AlphaFoldDB" id="A0A2H0KA16"/>
<proteinExistence type="predicted"/>
<reference evidence="1 2" key="1">
    <citation type="submission" date="2017-09" db="EMBL/GenBank/DDBJ databases">
        <title>Depth-based differentiation of microbial function through sediment-hosted aquifers and enrichment of novel symbionts in the deep terrestrial subsurface.</title>
        <authorList>
            <person name="Probst A.J."/>
            <person name="Ladd B."/>
            <person name="Jarett J.K."/>
            <person name="Geller-Mcgrath D.E."/>
            <person name="Sieber C.M."/>
            <person name="Emerson J.B."/>
            <person name="Anantharaman K."/>
            <person name="Thomas B.C."/>
            <person name="Malmstrom R."/>
            <person name="Stieglmeier M."/>
            <person name="Klingl A."/>
            <person name="Woyke T."/>
            <person name="Ryan C.M."/>
            <person name="Banfield J.F."/>
        </authorList>
    </citation>
    <scope>NUCLEOTIDE SEQUENCE [LARGE SCALE GENOMIC DNA]</scope>
    <source>
        <strain evidence="1">CG11_big_fil_rev_8_21_14_0_20_46_11</strain>
    </source>
</reference>
<comment type="caution">
    <text evidence="1">The sequence shown here is derived from an EMBL/GenBank/DDBJ whole genome shotgun (WGS) entry which is preliminary data.</text>
</comment>
<evidence type="ECO:0000313" key="2">
    <source>
        <dbReference type="Proteomes" id="UP000229342"/>
    </source>
</evidence>
<accession>A0A2H0KA16</accession>
<dbReference type="Proteomes" id="UP000229342">
    <property type="component" value="Unassembled WGS sequence"/>
</dbReference>
<sequence>MKKFLLIGGVLVVLLGALLPKPTKTSSSQPKPDVSFVATTKQNSTSPVAKPEKTYRFHLKGVKAVSE</sequence>
<name>A0A2H0KA16_9BACT</name>
<organism evidence="1 2">
    <name type="scientific">Candidatus Taylorbacteria bacterium CG11_big_fil_rev_8_21_14_0_20_46_11</name>
    <dbReference type="NCBI Taxonomy" id="1975025"/>
    <lineage>
        <taxon>Bacteria</taxon>
        <taxon>Candidatus Tayloriibacteriota</taxon>
    </lineage>
</organism>